<evidence type="ECO:0000313" key="2">
    <source>
        <dbReference type="Proteomes" id="UP001054837"/>
    </source>
</evidence>
<proteinExistence type="predicted"/>
<dbReference type="EMBL" id="BPLQ01012857">
    <property type="protein sequence ID" value="GIY68339.1"/>
    <property type="molecule type" value="Genomic_DNA"/>
</dbReference>
<protein>
    <submittedName>
        <fullName evidence="1">Uncharacterized protein</fullName>
    </submittedName>
</protein>
<sequence>MENSSENTTRNPYLVHKTIPTNQFSALHLQVAQPSDYPALSSRRPLMPKYILMRPQQKARTQSTNNGARHHATLLDICLAVARCTTMDGKRPAKFSSQLLLRKKPHWKHYTQSLSAPQNDPNKLIFRIASASSSSERLPIAKLLGESPIAR</sequence>
<keyword evidence="2" id="KW-1185">Reference proteome</keyword>
<dbReference type="Proteomes" id="UP001054837">
    <property type="component" value="Unassembled WGS sequence"/>
</dbReference>
<name>A0AAV4VEM7_9ARAC</name>
<evidence type="ECO:0000313" key="1">
    <source>
        <dbReference type="EMBL" id="GIY68339.1"/>
    </source>
</evidence>
<comment type="caution">
    <text evidence="1">The sequence shown here is derived from an EMBL/GenBank/DDBJ whole genome shotgun (WGS) entry which is preliminary data.</text>
</comment>
<accession>A0AAV4VEM7</accession>
<gene>
    <name evidence="1" type="ORF">CDAR_17441</name>
</gene>
<dbReference type="AlphaFoldDB" id="A0AAV4VEM7"/>
<organism evidence="1 2">
    <name type="scientific">Caerostris darwini</name>
    <dbReference type="NCBI Taxonomy" id="1538125"/>
    <lineage>
        <taxon>Eukaryota</taxon>
        <taxon>Metazoa</taxon>
        <taxon>Ecdysozoa</taxon>
        <taxon>Arthropoda</taxon>
        <taxon>Chelicerata</taxon>
        <taxon>Arachnida</taxon>
        <taxon>Araneae</taxon>
        <taxon>Araneomorphae</taxon>
        <taxon>Entelegynae</taxon>
        <taxon>Araneoidea</taxon>
        <taxon>Araneidae</taxon>
        <taxon>Caerostris</taxon>
    </lineage>
</organism>
<reference evidence="1 2" key="1">
    <citation type="submission" date="2021-06" db="EMBL/GenBank/DDBJ databases">
        <title>Caerostris darwini draft genome.</title>
        <authorList>
            <person name="Kono N."/>
            <person name="Arakawa K."/>
        </authorList>
    </citation>
    <scope>NUCLEOTIDE SEQUENCE [LARGE SCALE GENOMIC DNA]</scope>
</reference>